<evidence type="ECO:0000256" key="1">
    <source>
        <dbReference type="SAM" id="SignalP"/>
    </source>
</evidence>
<feature type="chain" id="PRO_5047103265" evidence="1">
    <location>
        <begin position="26"/>
        <end position="371"/>
    </location>
</feature>
<keyword evidence="1" id="KW-0732">Signal</keyword>
<name>A0ABU9B9R7_9BURK</name>
<protein>
    <submittedName>
        <fullName evidence="2">DUF3570 domain-containing protein</fullName>
    </submittedName>
</protein>
<organism evidence="2 3">
    <name type="scientific">Pseudaquabacterium rugosum</name>
    <dbReference type="NCBI Taxonomy" id="2984194"/>
    <lineage>
        <taxon>Bacteria</taxon>
        <taxon>Pseudomonadati</taxon>
        <taxon>Pseudomonadota</taxon>
        <taxon>Betaproteobacteria</taxon>
        <taxon>Burkholderiales</taxon>
        <taxon>Sphaerotilaceae</taxon>
        <taxon>Pseudaquabacterium</taxon>
    </lineage>
</organism>
<comment type="caution">
    <text evidence="2">The sequence shown here is derived from an EMBL/GenBank/DDBJ whole genome shotgun (WGS) entry which is preliminary data.</text>
</comment>
<accession>A0ABU9B9R7</accession>
<dbReference type="RefSeq" id="WP_341374418.1">
    <property type="nucleotide sequence ID" value="NZ_JBBUTF010000009.1"/>
</dbReference>
<evidence type="ECO:0000313" key="2">
    <source>
        <dbReference type="EMBL" id="MEK8026633.1"/>
    </source>
</evidence>
<feature type="signal peptide" evidence="1">
    <location>
        <begin position="1"/>
        <end position="25"/>
    </location>
</feature>
<gene>
    <name evidence="2" type="ORF">AACH11_11735</name>
</gene>
<dbReference type="Proteomes" id="UP001368500">
    <property type="component" value="Unassembled WGS sequence"/>
</dbReference>
<evidence type="ECO:0000313" key="3">
    <source>
        <dbReference type="Proteomes" id="UP001368500"/>
    </source>
</evidence>
<proteinExistence type="predicted"/>
<dbReference type="EMBL" id="JBBUTF010000009">
    <property type="protein sequence ID" value="MEK8026633.1"/>
    <property type="molecule type" value="Genomic_DNA"/>
</dbReference>
<reference evidence="2 3" key="1">
    <citation type="submission" date="2024-04" db="EMBL/GenBank/DDBJ databases">
        <title>Novel species of the genus Ideonella isolated from streams.</title>
        <authorList>
            <person name="Lu H."/>
        </authorList>
    </citation>
    <scope>NUCLEOTIDE SEQUENCE [LARGE SCALE GENOMIC DNA]</scope>
    <source>
        <strain evidence="2 3">BYS139W</strain>
    </source>
</reference>
<sequence>MHQPTLKLLAATGLAATALCQSALAENKVAFGLMDYQERGGRVHAVDGSLAIEHDIDTDRTLKLDLGYDALSGATPYWVQVPGYANEYQRGLARVAREKRRSMSASLLTRDADRHEYTLGLSHSAEPDYASTELSGQVLRWADDSHNRSWTLGVGLMRNVAIATANTNNSRDRNATTVSVQAGVTQVIDASTTAELSVYGARDSGYLSHHYLKIVREDPDTGAHVLADDTRPDQRRSGGLALRVTRSLKPGLVGSLWTRVYQDSWSVSGLTTEARVHWDITPAWRLAPVLRVHRQTAAEFWRAYDGSPNTFAATGPGSNDERLGDMTALTRQINVQYTASKEWSFNAGVGHYRQSRGFSARTLTAGLAYSY</sequence>
<keyword evidence="3" id="KW-1185">Reference proteome</keyword>
<dbReference type="Pfam" id="PF12094">
    <property type="entry name" value="DUF3570"/>
    <property type="match status" value="1"/>
</dbReference>
<dbReference type="InterPro" id="IPR021953">
    <property type="entry name" value="DUF3570"/>
</dbReference>